<evidence type="ECO:0000259" key="5">
    <source>
        <dbReference type="Pfam" id="PF16212"/>
    </source>
</evidence>
<keyword evidence="3" id="KW-0460">Magnesium</keyword>
<keyword evidence="4" id="KW-0472">Membrane</keyword>
<dbReference type="PANTHER" id="PTHR24092:SF190">
    <property type="entry name" value="PHOSPHOLIPID-TRANSPORTING ATPASE"/>
    <property type="match status" value="1"/>
</dbReference>
<feature type="transmembrane region" description="Helical" evidence="4">
    <location>
        <begin position="118"/>
        <end position="136"/>
    </location>
</feature>
<dbReference type="AlphaFoldDB" id="A0A7R9MHK7"/>
<keyword evidence="4" id="KW-1133">Transmembrane helix</keyword>
<proteinExistence type="predicted"/>
<dbReference type="GO" id="GO:0005886">
    <property type="term" value="C:plasma membrane"/>
    <property type="evidence" value="ECO:0007669"/>
    <property type="project" value="TreeGrafter"/>
</dbReference>
<organism evidence="6">
    <name type="scientific">Oppiella nova</name>
    <dbReference type="NCBI Taxonomy" id="334625"/>
    <lineage>
        <taxon>Eukaryota</taxon>
        <taxon>Metazoa</taxon>
        <taxon>Ecdysozoa</taxon>
        <taxon>Arthropoda</taxon>
        <taxon>Chelicerata</taxon>
        <taxon>Arachnida</taxon>
        <taxon>Acari</taxon>
        <taxon>Acariformes</taxon>
        <taxon>Sarcoptiformes</taxon>
        <taxon>Oribatida</taxon>
        <taxon>Brachypylina</taxon>
        <taxon>Oppioidea</taxon>
        <taxon>Oppiidae</taxon>
        <taxon>Oppiella</taxon>
    </lineage>
</organism>
<feature type="transmembrane region" description="Helical" evidence="4">
    <location>
        <begin position="223"/>
        <end position="244"/>
    </location>
</feature>
<feature type="domain" description="P-type ATPase C-terminal" evidence="5">
    <location>
        <begin position="4"/>
        <end position="250"/>
    </location>
</feature>
<evidence type="ECO:0000313" key="7">
    <source>
        <dbReference type="Proteomes" id="UP000728032"/>
    </source>
</evidence>
<dbReference type="PANTHER" id="PTHR24092">
    <property type="entry name" value="PROBABLE PHOSPHOLIPID-TRANSPORTING ATPASE"/>
    <property type="match status" value="1"/>
</dbReference>
<dbReference type="GO" id="GO:0045332">
    <property type="term" value="P:phospholipid translocation"/>
    <property type="evidence" value="ECO:0007669"/>
    <property type="project" value="TreeGrafter"/>
</dbReference>
<evidence type="ECO:0000256" key="1">
    <source>
        <dbReference type="ARBA" id="ARBA00004141"/>
    </source>
</evidence>
<feature type="transmembrane region" description="Helical" evidence="4">
    <location>
        <begin position="156"/>
        <end position="175"/>
    </location>
</feature>
<dbReference type="InterPro" id="IPR023298">
    <property type="entry name" value="ATPase_P-typ_TM_dom_sf"/>
</dbReference>
<reference evidence="6" key="1">
    <citation type="submission" date="2020-11" db="EMBL/GenBank/DDBJ databases">
        <authorList>
            <person name="Tran Van P."/>
        </authorList>
    </citation>
    <scope>NUCLEOTIDE SEQUENCE</scope>
</reference>
<feature type="transmembrane region" description="Helical" evidence="4">
    <location>
        <begin position="35"/>
        <end position="56"/>
    </location>
</feature>
<feature type="transmembrane region" description="Helical" evidence="4">
    <location>
        <begin position="68"/>
        <end position="88"/>
    </location>
</feature>
<dbReference type="GO" id="GO:0007030">
    <property type="term" value="P:Golgi organization"/>
    <property type="evidence" value="ECO:0007669"/>
    <property type="project" value="TreeGrafter"/>
</dbReference>
<keyword evidence="7" id="KW-1185">Reference proteome</keyword>
<dbReference type="Pfam" id="PF16212">
    <property type="entry name" value="PhoLip_ATPase_C"/>
    <property type="match status" value="1"/>
</dbReference>
<dbReference type="InterPro" id="IPR032630">
    <property type="entry name" value="P_typ_ATPase_c"/>
</dbReference>
<dbReference type="SUPFAM" id="SSF81665">
    <property type="entry name" value="Calcium ATPase, transmembrane domain M"/>
    <property type="match status" value="1"/>
</dbReference>
<dbReference type="GO" id="GO:0005802">
    <property type="term" value="C:trans-Golgi network"/>
    <property type="evidence" value="ECO:0007669"/>
    <property type="project" value="TreeGrafter"/>
</dbReference>
<keyword evidence="2" id="KW-0479">Metal-binding</keyword>
<accession>A0A7R9MHK7</accession>
<evidence type="ECO:0000256" key="4">
    <source>
        <dbReference type="SAM" id="Phobius"/>
    </source>
</evidence>
<sequence>MQAVLSSDFSIAQFRFLERLLLVHGRWSYLRMCKFLRYFFYKNFTFTLCHLWYAFFSGFSAQTLYDPIFISCYNVFYTSLPVLAMGIFDQDVDDRVSLRYPLLYTPGHEGLLFNKLEFLKSVAHGIVSSLILFFIPYGTFRNAVSTDGVNLDDHQLFGTVVSTMLVLVVTAQIALDTAYWTIFNHVVIWGSVAFYFATTLVLSDLFEMSYLGALRMTLSSGQFWFALFLVLTILVVPVVATRFYRTSTQPSLSDRCRYKQRVSRLRARPERLVRRGSARTSRRSVRSGYAFAHQEGFGRLITSGKIMKQHKSEAPTPMP</sequence>
<dbReference type="EMBL" id="OC934922">
    <property type="protein sequence ID" value="CAD7660393.1"/>
    <property type="molecule type" value="Genomic_DNA"/>
</dbReference>
<comment type="subcellular location">
    <subcellularLocation>
        <location evidence="1">Membrane</location>
        <topology evidence="1">Multi-pass membrane protein</topology>
    </subcellularLocation>
</comment>
<gene>
    <name evidence="6" type="ORF">ONB1V03_LOCUS16961</name>
</gene>
<dbReference type="EMBL" id="CAJPVJ010020097">
    <property type="protein sequence ID" value="CAG2177531.1"/>
    <property type="molecule type" value="Genomic_DNA"/>
</dbReference>
<dbReference type="GO" id="GO:0140326">
    <property type="term" value="F:ATPase-coupled intramembrane lipid transporter activity"/>
    <property type="evidence" value="ECO:0007669"/>
    <property type="project" value="TreeGrafter"/>
</dbReference>
<evidence type="ECO:0000256" key="3">
    <source>
        <dbReference type="ARBA" id="ARBA00022842"/>
    </source>
</evidence>
<keyword evidence="4" id="KW-0812">Transmembrane</keyword>
<feature type="transmembrane region" description="Helical" evidence="4">
    <location>
        <begin position="182"/>
        <end position="203"/>
    </location>
</feature>
<evidence type="ECO:0000256" key="2">
    <source>
        <dbReference type="ARBA" id="ARBA00022723"/>
    </source>
</evidence>
<name>A0A7R9MHK7_9ACAR</name>
<protein>
    <recommendedName>
        <fullName evidence="5">P-type ATPase C-terminal domain-containing protein</fullName>
    </recommendedName>
</protein>
<dbReference type="GO" id="GO:0046872">
    <property type="term" value="F:metal ion binding"/>
    <property type="evidence" value="ECO:0007669"/>
    <property type="project" value="UniProtKB-KW"/>
</dbReference>
<evidence type="ECO:0000313" key="6">
    <source>
        <dbReference type="EMBL" id="CAD7660393.1"/>
    </source>
</evidence>
<dbReference type="OrthoDB" id="377733at2759"/>
<dbReference type="Proteomes" id="UP000728032">
    <property type="component" value="Unassembled WGS sequence"/>
</dbReference>